<dbReference type="PANTHER" id="PTHR10176">
    <property type="entry name" value="GLYCOGEN SYNTHASE"/>
    <property type="match status" value="1"/>
</dbReference>
<evidence type="ECO:0000313" key="9">
    <source>
        <dbReference type="WBParaSite" id="jg18994"/>
    </source>
</evidence>
<dbReference type="WBParaSite" id="jg18994">
    <property type="protein sequence ID" value="jg18994"/>
    <property type="gene ID" value="jg18994"/>
</dbReference>
<evidence type="ECO:0000256" key="3">
    <source>
        <dbReference type="ARBA" id="ARBA00022676"/>
    </source>
</evidence>
<dbReference type="GO" id="GO:0005978">
    <property type="term" value="P:glycogen biosynthetic process"/>
    <property type="evidence" value="ECO:0007669"/>
    <property type="project" value="UniProtKB-KW"/>
</dbReference>
<reference evidence="9" key="1">
    <citation type="submission" date="2022-11" db="UniProtKB">
        <authorList>
            <consortium name="WormBaseParasite"/>
        </authorList>
    </citation>
    <scope>IDENTIFICATION</scope>
</reference>
<evidence type="ECO:0000256" key="2">
    <source>
        <dbReference type="ARBA" id="ARBA00010686"/>
    </source>
</evidence>
<dbReference type="EC" id="2.4.1.11" evidence="7"/>
<dbReference type="Gene3D" id="3.40.50.2000">
    <property type="entry name" value="Glycogen Phosphorylase B"/>
    <property type="match status" value="1"/>
</dbReference>
<comment type="catalytic activity">
    <reaction evidence="6">
        <text>[(1-&gt;4)-alpha-D-glucosyl](n) + UDP-alpha-D-glucose = [(1-&gt;4)-alpha-D-glucosyl](n+1) + UDP + H(+)</text>
        <dbReference type="Rhea" id="RHEA:18549"/>
        <dbReference type="Rhea" id="RHEA-COMP:9584"/>
        <dbReference type="Rhea" id="RHEA-COMP:9587"/>
        <dbReference type="ChEBI" id="CHEBI:15378"/>
        <dbReference type="ChEBI" id="CHEBI:15444"/>
        <dbReference type="ChEBI" id="CHEBI:58223"/>
        <dbReference type="ChEBI" id="CHEBI:58885"/>
        <dbReference type="EC" id="2.4.1.11"/>
    </reaction>
    <physiologicalReaction direction="left-to-right" evidence="6">
        <dbReference type="Rhea" id="RHEA:18550"/>
    </physiologicalReaction>
</comment>
<comment type="pathway">
    <text evidence="1 7">Glycan biosynthesis; glycogen biosynthesis.</text>
</comment>
<dbReference type="Pfam" id="PF05693">
    <property type="entry name" value="Glycogen_syn"/>
    <property type="match status" value="1"/>
</dbReference>
<evidence type="ECO:0000313" key="8">
    <source>
        <dbReference type="Proteomes" id="UP000887574"/>
    </source>
</evidence>
<evidence type="ECO:0000256" key="1">
    <source>
        <dbReference type="ARBA" id="ARBA00004964"/>
    </source>
</evidence>
<accession>A0A915DED7</accession>
<keyword evidence="5 7" id="KW-0320">Glycogen biosynthesis</keyword>
<dbReference type="PANTHER" id="PTHR10176:SF3">
    <property type="entry name" value="GLYCOGEN [STARCH] SYNTHASE"/>
    <property type="match status" value="1"/>
</dbReference>
<evidence type="ECO:0000256" key="6">
    <source>
        <dbReference type="ARBA" id="ARBA00047345"/>
    </source>
</evidence>
<dbReference type="AlphaFoldDB" id="A0A915DED7"/>
<keyword evidence="4 7" id="KW-0808">Transferase</keyword>
<dbReference type="GO" id="GO:0004373">
    <property type="term" value="F:alpha-1,4-glucan glucosyltransferase (UDP-glucose donor) activity"/>
    <property type="evidence" value="ECO:0007669"/>
    <property type="project" value="UniProtKB-EC"/>
</dbReference>
<evidence type="ECO:0000256" key="5">
    <source>
        <dbReference type="ARBA" id="ARBA00023056"/>
    </source>
</evidence>
<evidence type="ECO:0000256" key="7">
    <source>
        <dbReference type="RuleBase" id="RU363104"/>
    </source>
</evidence>
<dbReference type="Proteomes" id="UP000887574">
    <property type="component" value="Unplaced"/>
</dbReference>
<comment type="similarity">
    <text evidence="2 7">Belongs to the glycosyltransferase 3 family.</text>
</comment>
<proteinExistence type="inferred from homology"/>
<dbReference type="InterPro" id="IPR008631">
    <property type="entry name" value="Glycogen_synth"/>
</dbReference>
<comment type="function">
    <text evidence="7">Transfers the glycosyl residue from UDP-Glc to the non-reducing end of alpha-1,4-glucan.</text>
</comment>
<name>A0A915DED7_9BILA</name>
<dbReference type="GO" id="GO:0005737">
    <property type="term" value="C:cytoplasm"/>
    <property type="evidence" value="ECO:0007669"/>
    <property type="project" value="TreeGrafter"/>
</dbReference>
<evidence type="ECO:0000256" key="4">
    <source>
        <dbReference type="ARBA" id="ARBA00022679"/>
    </source>
</evidence>
<protein>
    <recommendedName>
        <fullName evidence="7">Glycogen [starch] synthase</fullName>
        <ecNumber evidence="7">2.4.1.11</ecNumber>
    </recommendedName>
</protein>
<keyword evidence="8" id="KW-1185">Reference proteome</keyword>
<sequence length="139" mass="15784">MKKSVSWEVANKVGGIYTVLRTKAPVSTDELGDQYCMMGLTTRKGQIEFVIGGSAGARHSKHEIQLDQMQEWGYRVVYGRWLIDGYPKVVLFDIGSGAWKLDAWKHELWEKCNIGVPTWTKRPMTALFLVSWCACSLKL</sequence>
<keyword evidence="3 7" id="KW-0328">Glycosyltransferase</keyword>
<organism evidence="8 9">
    <name type="scientific">Ditylenchus dipsaci</name>
    <dbReference type="NCBI Taxonomy" id="166011"/>
    <lineage>
        <taxon>Eukaryota</taxon>
        <taxon>Metazoa</taxon>
        <taxon>Ecdysozoa</taxon>
        <taxon>Nematoda</taxon>
        <taxon>Chromadorea</taxon>
        <taxon>Rhabditida</taxon>
        <taxon>Tylenchina</taxon>
        <taxon>Tylenchomorpha</taxon>
        <taxon>Sphaerularioidea</taxon>
        <taxon>Anguinidae</taxon>
        <taxon>Anguininae</taxon>
        <taxon>Ditylenchus</taxon>
    </lineage>
</organism>